<feature type="domain" description="Insecticide toxin TcdB middle/C-terminal" evidence="4">
    <location>
        <begin position="854"/>
        <end position="1001"/>
    </location>
</feature>
<dbReference type="SUPFAM" id="SSF69318">
    <property type="entry name" value="Integrin alpha N-terminal domain"/>
    <property type="match status" value="1"/>
</dbReference>
<dbReference type="InterPro" id="IPR022044">
    <property type="entry name" value="TcdB_toxin_mid/C"/>
</dbReference>
<keyword evidence="3" id="KW-0843">Virulence</keyword>
<accession>A0A2Z4ZCK9</accession>
<organism evidence="6 7">
    <name type="scientific">Pseudomonas thivervalensis</name>
    <dbReference type="NCBI Taxonomy" id="86265"/>
    <lineage>
        <taxon>Bacteria</taxon>
        <taxon>Pseudomonadati</taxon>
        <taxon>Pseudomonadota</taxon>
        <taxon>Gammaproteobacteria</taxon>
        <taxon>Pseudomonadales</taxon>
        <taxon>Pseudomonadaceae</taxon>
        <taxon>Pseudomonas</taxon>
    </lineage>
</organism>
<reference evidence="7" key="1">
    <citation type="journal article" date="2021" name="Front. Microbiol.">
        <title>Genomic Analysis of the 1-Aminocyclopropane-1-Carboxylate Deaminase-Producing Pseudomonas thivervalensis SC5 Reveals Its Multifaceted Roles in Soil and in Beneficial Interactions With Plants.</title>
        <authorList>
            <person name="Nascimento F.X."/>
            <person name="Uron P."/>
            <person name="Glick B.R."/>
            <person name="Giachini A."/>
            <person name="Rossi M.J."/>
        </authorList>
    </citation>
    <scope>NUCLEOTIDE SEQUENCE [LARGE SCALE GENOMIC DNA]</scope>
    <source>
        <strain evidence="7">PLM3</strain>
    </source>
</reference>
<keyword evidence="7" id="KW-1185">Reference proteome</keyword>
<evidence type="ECO:0000259" key="5">
    <source>
        <dbReference type="Pfam" id="PF12256"/>
    </source>
</evidence>
<sequence length="1496" mass="167750">MTEQPLLPVTAPSLPKGGGAIQSIGKGWAAIGAHGTASYELALPISPGRGFAPPLSLSYASSLGNGVFGIGWGLSLPSVARRTSKGVPAYTEDDEIIGPGEVVWLPERDQQGVIISSHIDHYNDLDLETSYSVTRYFPRIESGFDRIEHWSSPGDTPGFWLVHGADGSLHLFGKSPTSRRADPLDTSRVGEWLLEESLNAHGEHILYHYKADATAQRYLSRVSYGNFKADPHLYLWKTDRLAPVQWHFELLFDYGERTTAYEQKPPYEGQRWAIRSDGFSSFAYGFELRTERLCRQVLMFHRFPEELGADPVLVRRLLLDYRQASLGYHQLSTAHDQAFGDSATVVSRPPIEFRYSEFKLRLESRAWQRFADLPGLNDGQRYQLVDLYGEGLPGVLYQNDAGWHYREPVRAKAKGDKVAYAPWRALPEIPVADLAKPMRQSLNDVTGDGRLDWLVAQPGLSGFFSLGADRSWSGFATFNAFPAEFFSPHGQLADLTGEGLGDLVLIGPRSVRLYVNQREQGFSAALQVARDEDGDALAVFSASPGELVAFSDVLGSGQQHLVRIRHDEVRCWPNLGHGRFGKSIVLDFPGLAYDTFDASRIRLADLDGSGAADLIYLQADQALIFMNSCGQGFRPAVALPWPPGLRYDNLCQVSIADLQGLGCSSLILSVPHMTAQHWRYDFVEAKPYLLTDANNNMGASEHISYRSSVQEWLDEKAAHTKAGTPPTCHVPMALHLVSSQSRVDEITGNRLTRKFAYRQGYYDGAEREFRGFGLLLETDTETNPDDADAQGFTMPCLKKTWFHTGQTVDMPRIGYNSDDPHAVALGKALLCQYQEETGRDIPVAAPAPATHVEMARVLSGHVLRSETFGVDRRRKTRTLYSVQEHRYRVRLLQAPDDNQPYARMLALPLESIAYQYEGIADDPQCQHTLNLQHDLYGALTHSLEIHYARRKTADDSPPFSDVDQQRWWRDAHDPAQQFYYLNETRAEFIHLPAPQGWRLGLPYRQRTQALRCPRAPEANGLAPRDINFETLSERATQTTWADQSVLTGLTVQRYQDASSAATLADGVANLQALADHLETAELDEAALKAFRLLPQETRPKGKMLERNHYHRMADFLPASSSPVRLWSVKSGFVTYAQWDGFYKIRTLQPSESQGMVKISYDNHHCVITQFQQPDGCSTEATYDYRSLQPQRINDPNDNVQECLIDAFGQVLATSFYGREHHAGRAGFKPLAQFKQPPFSSPTEAINQSRDALQDAATALYYATFSWMGCVSKAALTDTDWLARCVNNGDLLPAGHICASARARLAELQIFSADDLKLKNELEVAPREPVHITTLVADRYPNDDQKQIRIAVTCFDGFGRTLQSKQLVEPGLAYVVDAKGDLTLMDGTPKKQIAARRWRVSERVEYNSKGLAVRIYRPYFADQHRRINDVSLRQFVPCDRQFYDALGRPTLTRLARQAGLSYMRRHTRHPWYTVDEDENDTLQEIMSEHATTTGGEA</sequence>
<comment type="subcellular location">
    <subcellularLocation>
        <location evidence="1">Secreted</location>
    </subcellularLocation>
</comment>
<dbReference type="InterPro" id="IPR028994">
    <property type="entry name" value="Integrin_alpha_N"/>
</dbReference>
<gene>
    <name evidence="6" type="ORF">CEQ51_16545</name>
</gene>
<evidence type="ECO:0000256" key="1">
    <source>
        <dbReference type="ARBA" id="ARBA00004613"/>
    </source>
</evidence>
<evidence type="ECO:0000256" key="3">
    <source>
        <dbReference type="ARBA" id="ARBA00023026"/>
    </source>
</evidence>
<dbReference type="Pfam" id="PF12256">
    <property type="entry name" value="TcdB_toxin_midN"/>
    <property type="match status" value="1"/>
</dbReference>
<dbReference type="KEGG" id="pthv:CE140_15990"/>
<dbReference type="InterPro" id="IPR003284">
    <property type="entry name" value="Sal_SpvB"/>
</dbReference>
<dbReference type="InterPro" id="IPR022045">
    <property type="entry name" value="TcdB_toxin_mid/N"/>
</dbReference>
<feature type="domain" description="Insecticide toxin TcdB middle/N-terminal" evidence="5">
    <location>
        <begin position="644"/>
        <end position="805"/>
    </location>
</feature>
<dbReference type="Pfam" id="PF12255">
    <property type="entry name" value="TcdB_toxin_midC"/>
    <property type="match status" value="1"/>
</dbReference>
<dbReference type="GO" id="GO:0005576">
    <property type="term" value="C:extracellular region"/>
    <property type="evidence" value="ECO:0007669"/>
    <property type="project" value="UniProtKB-SubCell"/>
</dbReference>
<dbReference type="PRINTS" id="PR01341">
    <property type="entry name" value="SALSPVBPROT"/>
</dbReference>
<dbReference type="GO" id="GO:0005737">
    <property type="term" value="C:cytoplasm"/>
    <property type="evidence" value="ECO:0007669"/>
    <property type="project" value="InterPro"/>
</dbReference>
<evidence type="ECO:0000259" key="4">
    <source>
        <dbReference type="Pfam" id="PF12255"/>
    </source>
</evidence>
<evidence type="ECO:0000256" key="2">
    <source>
        <dbReference type="ARBA" id="ARBA00022525"/>
    </source>
</evidence>
<evidence type="ECO:0000313" key="7">
    <source>
        <dbReference type="Proteomes" id="UP000251666"/>
    </source>
</evidence>
<dbReference type="RefSeq" id="WP_208665238.1">
    <property type="nucleotide sequence ID" value="NZ_CP022201.1"/>
</dbReference>
<evidence type="ECO:0000313" key="6">
    <source>
        <dbReference type="EMBL" id="AXA61616.1"/>
    </source>
</evidence>
<proteinExistence type="predicted"/>
<protein>
    <submittedName>
        <fullName evidence="6">Toxin</fullName>
    </submittedName>
</protein>
<keyword evidence="2" id="KW-0964">Secreted</keyword>
<name>A0A2Z4ZCK9_9PSED</name>
<dbReference type="Pfam" id="PF03534">
    <property type="entry name" value="SpvB"/>
    <property type="match status" value="1"/>
</dbReference>
<dbReference type="EMBL" id="CP022202">
    <property type="protein sequence ID" value="AXA61616.1"/>
    <property type="molecule type" value="Genomic_DNA"/>
</dbReference>
<dbReference type="Proteomes" id="UP000251666">
    <property type="component" value="Chromosome"/>
</dbReference>